<dbReference type="SUPFAM" id="SSF51735">
    <property type="entry name" value="NAD(P)-binding Rossmann-fold domains"/>
    <property type="match status" value="1"/>
</dbReference>
<protein>
    <recommendedName>
        <fullName evidence="8">RCK N-terminal domain-containing protein</fullName>
    </recommendedName>
</protein>
<feature type="transmembrane region" description="Helical" evidence="7">
    <location>
        <begin position="267"/>
        <end position="286"/>
    </location>
</feature>
<dbReference type="Gene3D" id="3.40.50.720">
    <property type="entry name" value="NAD(P)-binding Rossmann-like Domain"/>
    <property type="match status" value="1"/>
</dbReference>
<dbReference type="EMBL" id="JELY01003333">
    <property type="protein sequence ID" value="KYF49635.1"/>
    <property type="molecule type" value="Genomic_DNA"/>
</dbReference>
<dbReference type="InterPro" id="IPR036291">
    <property type="entry name" value="NAD(P)-bd_dom_sf"/>
</dbReference>
<feature type="transmembrane region" description="Helical" evidence="7">
    <location>
        <begin position="56"/>
        <end position="75"/>
    </location>
</feature>
<evidence type="ECO:0000313" key="10">
    <source>
        <dbReference type="Proteomes" id="UP000075420"/>
    </source>
</evidence>
<feature type="transmembrane region" description="Helical" evidence="7">
    <location>
        <begin position="320"/>
        <end position="339"/>
    </location>
</feature>
<dbReference type="Gene3D" id="1.20.1530.20">
    <property type="match status" value="1"/>
</dbReference>
<dbReference type="Pfam" id="PF02254">
    <property type="entry name" value="TrkA_N"/>
    <property type="match status" value="1"/>
</dbReference>
<feature type="transmembrane region" description="Helical" evidence="7">
    <location>
        <begin position="351"/>
        <end position="370"/>
    </location>
</feature>
<dbReference type="GO" id="GO:1902600">
    <property type="term" value="P:proton transmembrane transport"/>
    <property type="evidence" value="ECO:0007669"/>
    <property type="project" value="InterPro"/>
</dbReference>
<reference evidence="9 10" key="1">
    <citation type="submission" date="2014-02" db="EMBL/GenBank/DDBJ databases">
        <title>The small core and large imbalanced accessory genome model reveals a collaborative survival strategy of Sorangium cellulosum strains in nature.</title>
        <authorList>
            <person name="Han K."/>
            <person name="Peng R."/>
            <person name="Blom J."/>
            <person name="Li Y.-Z."/>
        </authorList>
    </citation>
    <scope>NUCLEOTIDE SEQUENCE [LARGE SCALE GENOMIC DNA]</scope>
    <source>
        <strain evidence="9 10">So0157-25</strain>
    </source>
</reference>
<evidence type="ECO:0000256" key="5">
    <source>
        <dbReference type="ARBA" id="ARBA00022989"/>
    </source>
</evidence>
<evidence type="ECO:0000256" key="4">
    <source>
        <dbReference type="ARBA" id="ARBA00022692"/>
    </source>
</evidence>
<organism evidence="9 10">
    <name type="scientific">Sorangium cellulosum</name>
    <name type="common">Polyangium cellulosum</name>
    <dbReference type="NCBI Taxonomy" id="56"/>
    <lineage>
        <taxon>Bacteria</taxon>
        <taxon>Pseudomonadati</taxon>
        <taxon>Myxococcota</taxon>
        <taxon>Polyangia</taxon>
        <taxon>Polyangiales</taxon>
        <taxon>Polyangiaceae</taxon>
        <taxon>Sorangium</taxon>
    </lineage>
</organism>
<evidence type="ECO:0000256" key="7">
    <source>
        <dbReference type="SAM" id="Phobius"/>
    </source>
</evidence>
<feature type="transmembrane region" description="Helical" evidence="7">
    <location>
        <begin position="214"/>
        <end position="247"/>
    </location>
</feature>
<keyword evidence="3" id="KW-0813">Transport</keyword>
<gene>
    <name evidence="9" type="ORF">BE08_12720</name>
</gene>
<evidence type="ECO:0000259" key="8">
    <source>
        <dbReference type="PROSITE" id="PS51201"/>
    </source>
</evidence>
<sequence length="554" mass="58431">MQHSGLLVHLVTALGAALIGAAVALRLRQPLILGYVLAGVAIGPFTPGVIGDTAAITELAELGIVFLMFVIGVQLPMRELLRAGRVAILGGLLQVAVMIGAGYLVGRALGWGPIQSYAFGAVVSNSSSTVLGKVLSDRGELDSRHAQLGMAWSSVQDISTVALVAVLAFVSPSEKAVGPLLAKAALFFVVVVPLSFWVLPFVLRRASALRNREFFALVVVTLALAMAGGASLLGVSLALGAFLTGVVVGESDMAHRILGDAIPLRDIFSGIFFVSIGMLLDPAFLLRSWALVLVTVALIVLVKGAVTAVIARWMGCSTRLAVLIGAALAQSAEFSFLLARIGLEEGALTTPIFNLLLSATVVTILLSPMVNGVAPALLRRVQGRLAAAAQGGDTAVPPGLDHHAIVCGYGRVGSIVCALLERHRKPYVVVEEDLKTVESLRERGVTVLFGDAGQPEVLDRARLRAAHLLILCIPERMAVRRALEHAREVGEGATVLARTHTYEDRAFLQERGADGAVVGEMELALELGRRALQRLRVEPSAVEHSIAHARRTLA</sequence>
<evidence type="ECO:0000256" key="1">
    <source>
        <dbReference type="ARBA" id="ARBA00004141"/>
    </source>
</evidence>
<name>A0A150P2I7_SORCE</name>
<feature type="domain" description="RCK N-terminal" evidence="8">
    <location>
        <begin position="401"/>
        <end position="518"/>
    </location>
</feature>
<evidence type="ECO:0000256" key="2">
    <source>
        <dbReference type="ARBA" id="ARBA00005551"/>
    </source>
</evidence>
<dbReference type="PANTHER" id="PTHR42751:SF1">
    <property type="entry name" value="CATION_PROTON ANTIPORTER YBAL-RELATED"/>
    <property type="match status" value="1"/>
</dbReference>
<dbReference type="PROSITE" id="PS51201">
    <property type="entry name" value="RCK_N"/>
    <property type="match status" value="1"/>
</dbReference>
<comment type="subcellular location">
    <subcellularLocation>
        <location evidence="1">Membrane</location>
        <topology evidence="1">Multi-pass membrane protein</topology>
    </subcellularLocation>
</comment>
<comment type="caution">
    <text evidence="9">The sequence shown here is derived from an EMBL/GenBank/DDBJ whole genome shotgun (WGS) entry which is preliminary data.</text>
</comment>
<dbReference type="Pfam" id="PF00999">
    <property type="entry name" value="Na_H_Exchanger"/>
    <property type="match status" value="1"/>
</dbReference>
<evidence type="ECO:0000256" key="3">
    <source>
        <dbReference type="ARBA" id="ARBA00022448"/>
    </source>
</evidence>
<feature type="transmembrane region" description="Helical" evidence="7">
    <location>
        <begin position="87"/>
        <end position="105"/>
    </location>
</feature>
<feature type="transmembrane region" description="Helical" evidence="7">
    <location>
        <begin position="6"/>
        <end position="25"/>
    </location>
</feature>
<keyword evidence="5 7" id="KW-1133">Transmembrane helix</keyword>
<dbReference type="AlphaFoldDB" id="A0A150P2I7"/>
<comment type="similarity">
    <text evidence="2">Belongs to the monovalent cation:proton antiporter 2 (CPA2) transporter (TC 2.A.37) family.</text>
</comment>
<feature type="transmembrane region" description="Helical" evidence="7">
    <location>
        <begin position="148"/>
        <end position="169"/>
    </location>
</feature>
<evidence type="ECO:0000313" key="9">
    <source>
        <dbReference type="EMBL" id="KYF49635.1"/>
    </source>
</evidence>
<dbReference type="GO" id="GO:0006813">
    <property type="term" value="P:potassium ion transport"/>
    <property type="evidence" value="ECO:0007669"/>
    <property type="project" value="InterPro"/>
</dbReference>
<dbReference type="InterPro" id="IPR006153">
    <property type="entry name" value="Cation/H_exchanger_TM"/>
</dbReference>
<feature type="transmembrane region" description="Helical" evidence="7">
    <location>
        <begin position="32"/>
        <end position="50"/>
    </location>
</feature>
<keyword evidence="6 7" id="KW-0472">Membrane</keyword>
<evidence type="ECO:0000256" key="6">
    <source>
        <dbReference type="ARBA" id="ARBA00023136"/>
    </source>
</evidence>
<dbReference type="Proteomes" id="UP000075420">
    <property type="component" value="Unassembled WGS sequence"/>
</dbReference>
<proteinExistence type="inferred from homology"/>
<dbReference type="GO" id="GO:0016020">
    <property type="term" value="C:membrane"/>
    <property type="evidence" value="ECO:0007669"/>
    <property type="project" value="UniProtKB-SubCell"/>
</dbReference>
<keyword evidence="4 7" id="KW-0812">Transmembrane</keyword>
<accession>A0A150P2I7</accession>
<dbReference type="GO" id="GO:0015297">
    <property type="term" value="F:antiporter activity"/>
    <property type="evidence" value="ECO:0007669"/>
    <property type="project" value="InterPro"/>
</dbReference>
<dbReference type="InterPro" id="IPR038770">
    <property type="entry name" value="Na+/solute_symporter_sf"/>
</dbReference>
<dbReference type="PANTHER" id="PTHR42751">
    <property type="entry name" value="SODIUM/HYDROGEN EXCHANGER FAMILY/TRKA DOMAIN PROTEIN"/>
    <property type="match status" value="1"/>
</dbReference>
<feature type="transmembrane region" description="Helical" evidence="7">
    <location>
        <begin position="291"/>
        <end position="314"/>
    </location>
</feature>
<feature type="transmembrane region" description="Helical" evidence="7">
    <location>
        <begin position="181"/>
        <end position="202"/>
    </location>
</feature>
<dbReference type="InterPro" id="IPR003148">
    <property type="entry name" value="RCK_N"/>
</dbReference>